<dbReference type="KEGG" id="rul:UC8_54180"/>
<evidence type="ECO:0000313" key="3">
    <source>
        <dbReference type="Proteomes" id="UP000325286"/>
    </source>
</evidence>
<dbReference type="OrthoDB" id="9893057at2"/>
<keyword evidence="1" id="KW-0732">Signal</keyword>
<feature type="signal peptide" evidence="1">
    <location>
        <begin position="1"/>
        <end position="23"/>
    </location>
</feature>
<gene>
    <name evidence="2" type="ORF">UC8_54180</name>
</gene>
<reference evidence="2 3" key="1">
    <citation type="submission" date="2019-08" db="EMBL/GenBank/DDBJ databases">
        <title>Deep-cultivation of Planctomycetes and their phenomic and genomic characterization uncovers novel biology.</title>
        <authorList>
            <person name="Wiegand S."/>
            <person name="Jogler M."/>
            <person name="Boedeker C."/>
            <person name="Pinto D."/>
            <person name="Vollmers J."/>
            <person name="Rivas-Marin E."/>
            <person name="Kohn T."/>
            <person name="Peeters S.H."/>
            <person name="Heuer A."/>
            <person name="Rast P."/>
            <person name="Oberbeckmann S."/>
            <person name="Bunk B."/>
            <person name="Jeske O."/>
            <person name="Meyerdierks A."/>
            <person name="Storesund J.E."/>
            <person name="Kallscheuer N."/>
            <person name="Luecker S."/>
            <person name="Lage O.M."/>
            <person name="Pohl T."/>
            <person name="Merkel B.J."/>
            <person name="Hornburger P."/>
            <person name="Mueller R.-W."/>
            <person name="Bruemmer F."/>
            <person name="Labrenz M."/>
            <person name="Spormann A.M."/>
            <person name="Op den Camp H."/>
            <person name="Overmann J."/>
            <person name="Amann R."/>
            <person name="Jetten M.S.M."/>
            <person name="Mascher T."/>
            <person name="Medema M.H."/>
            <person name="Devos D.P."/>
            <person name="Kaster A.-K."/>
            <person name="Ovreas L."/>
            <person name="Rohde M."/>
            <person name="Galperin M.Y."/>
            <person name="Jogler C."/>
        </authorList>
    </citation>
    <scope>NUCLEOTIDE SEQUENCE [LARGE SCALE GENOMIC DNA]</scope>
    <source>
        <strain evidence="2 3">UC8</strain>
    </source>
</reference>
<name>A0A5B9R8Z1_9BACT</name>
<evidence type="ECO:0000256" key="1">
    <source>
        <dbReference type="SAM" id="SignalP"/>
    </source>
</evidence>
<dbReference type="RefSeq" id="WP_148080590.1">
    <property type="nucleotide sequence ID" value="NZ_CP042914.1"/>
</dbReference>
<keyword evidence="3" id="KW-1185">Reference proteome</keyword>
<dbReference type="EMBL" id="CP042914">
    <property type="protein sequence ID" value="QEG43371.1"/>
    <property type="molecule type" value="Genomic_DNA"/>
</dbReference>
<evidence type="ECO:0000313" key="2">
    <source>
        <dbReference type="EMBL" id="QEG43371.1"/>
    </source>
</evidence>
<protein>
    <submittedName>
        <fullName evidence="2">Uncharacterized protein</fullName>
    </submittedName>
</protein>
<proteinExistence type="predicted"/>
<dbReference type="AlphaFoldDB" id="A0A5B9R8Z1"/>
<sequence precursor="true">MMGIFIVGLATVLVLASSQTSNCGGNTAALAVCGHYPLYLFAGLAERDETSAVGLTPNALTAGRDSDELSSIFQSLSATASYSIRNPDVAFDPADREVVIVCEQAFENVPQPTVWNLYCRSPAHAVGYSDGSTGLISPAEYRELDRSDFMPAADWIRLRATSAGESPSVAQ</sequence>
<feature type="chain" id="PRO_5022712289" evidence="1">
    <location>
        <begin position="24"/>
        <end position="171"/>
    </location>
</feature>
<dbReference type="Proteomes" id="UP000325286">
    <property type="component" value="Chromosome"/>
</dbReference>
<organism evidence="2 3">
    <name type="scientific">Roseimaritima ulvae</name>
    <dbReference type="NCBI Taxonomy" id="980254"/>
    <lineage>
        <taxon>Bacteria</taxon>
        <taxon>Pseudomonadati</taxon>
        <taxon>Planctomycetota</taxon>
        <taxon>Planctomycetia</taxon>
        <taxon>Pirellulales</taxon>
        <taxon>Pirellulaceae</taxon>
        <taxon>Roseimaritima</taxon>
    </lineage>
</organism>
<accession>A0A5B9R8Z1</accession>